<reference evidence="1 2" key="1">
    <citation type="submission" date="2021-10" db="EMBL/GenBank/DDBJ databases">
        <title>Anaerobic single-cell dispensing facilitates the cultivation of human gut bacteria.</title>
        <authorList>
            <person name="Afrizal A."/>
        </authorList>
    </citation>
    <scope>NUCLEOTIDE SEQUENCE [LARGE SCALE GENOMIC DNA]</scope>
    <source>
        <strain evidence="1 2">CLA-AA-H273</strain>
    </source>
</reference>
<keyword evidence="2" id="KW-1185">Reference proteome</keyword>
<evidence type="ECO:0000313" key="1">
    <source>
        <dbReference type="EMBL" id="MCC2119160.1"/>
    </source>
</evidence>
<sequence length="235" mass="27493">MKDCRRTLLDEFVKLSKDWDNNNMLYNSLMFSKLYPGDVENSVADASLMPKQSDEKMRNDIMTSWWTPTKIFLLGNKKELMQKSRKELEEVLLERIPMGKDEEQLRESLSKIRHEKTGEKIEKDVIDAFMGFLGSVYAVGNMTSAAVTSRGGALDNWDAKLKNIHEKYIKEEKAWVDYVKTNKFECYFVDKDPRKEIIPFWSYGYSNLASATDADWMEYFSTVTKRIEERDKLKA</sequence>
<comment type="caution">
    <text evidence="1">The sequence shown here is derived from an EMBL/GenBank/DDBJ whole genome shotgun (WGS) entry which is preliminary data.</text>
</comment>
<evidence type="ECO:0000313" key="2">
    <source>
        <dbReference type="Proteomes" id="UP001197795"/>
    </source>
</evidence>
<proteinExistence type="predicted"/>
<organism evidence="1 2">
    <name type="scientific">Waltera acetigignens</name>
    <dbReference type="NCBI Taxonomy" id="2981769"/>
    <lineage>
        <taxon>Bacteria</taxon>
        <taxon>Bacillati</taxon>
        <taxon>Bacillota</taxon>
        <taxon>Clostridia</taxon>
        <taxon>Lachnospirales</taxon>
        <taxon>Lachnospiraceae</taxon>
        <taxon>Waltera</taxon>
    </lineage>
</organism>
<dbReference type="AlphaFoldDB" id="A0AAE3D7U3"/>
<gene>
    <name evidence="1" type="ORF">LKD75_06050</name>
</gene>
<dbReference type="RefSeq" id="WP_227733026.1">
    <property type="nucleotide sequence ID" value="NZ_JAJEPV010000011.1"/>
</dbReference>
<accession>A0AAE3D7U3</accession>
<name>A0AAE3D7U3_9FIRM</name>
<dbReference type="Proteomes" id="UP001197795">
    <property type="component" value="Unassembled WGS sequence"/>
</dbReference>
<protein>
    <submittedName>
        <fullName evidence="1">Uncharacterized protein</fullName>
    </submittedName>
</protein>
<dbReference type="EMBL" id="JAJEPV010000011">
    <property type="protein sequence ID" value="MCC2119160.1"/>
    <property type="molecule type" value="Genomic_DNA"/>
</dbReference>